<reference evidence="2 3" key="1">
    <citation type="submission" date="2019-06" db="EMBL/GenBank/DDBJ databases">
        <title>Whole genome shotgun sequence of Streptomyces cacaoi subsp. cacaoi NBRC 12748.</title>
        <authorList>
            <person name="Hosoyama A."/>
            <person name="Uohara A."/>
            <person name="Ohji S."/>
            <person name="Ichikawa N."/>
        </authorList>
    </citation>
    <scope>NUCLEOTIDE SEQUENCE [LARGE SCALE GENOMIC DNA]</scope>
    <source>
        <strain evidence="2 3">NBRC 12748</strain>
    </source>
</reference>
<name>A0A4Y3QT86_STRCI</name>
<dbReference type="EMBL" id="BJMM01000002">
    <property type="protein sequence ID" value="GEB47877.1"/>
    <property type="molecule type" value="Genomic_DNA"/>
</dbReference>
<evidence type="ECO:0000313" key="2">
    <source>
        <dbReference type="EMBL" id="GEB47877.1"/>
    </source>
</evidence>
<comment type="caution">
    <text evidence="2">The sequence shown here is derived from an EMBL/GenBank/DDBJ whole genome shotgun (WGS) entry which is preliminary data.</text>
</comment>
<dbReference type="InterPro" id="IPR045652">
    <property type="entry name" value="DUF6397"/>
</dbReference>
<organism evidence="2 3">
    <name type="scientific">Streptomyces cacaoi</name>
    <dbReference type="NCBI Taxonomy" id="1898"/>
    <lineage>
        <taxon>Bacteria</taxon>
        <taxon>Bacillati</taxon>
        <taxon>Actinomycetota</taxon>
        <taxon>Actinomycetes</taxon>
        <taxon>Kitasatosporales</taxon>
        <taxon>Streptomycetaceae</taxon>
        <taxon>Streptomyces</taxon>
    </lineage>
</organism>
<dbReference type="Pfam" id="PF19934">
    <property type="entry name" value="DUF6397"/>
    <property type="match status" value="1"/>
</dbReference>
<sequence length="317" mass="34404">MQNRAGTPAADVTLRTAARELGLRPIELNLAVQTGRVHTVPGASGGPRRIPRAELERLREHPDVPESLLERARAVGAAEAAALLGISPHRFSRLARLGLFSPVTFYVNRYRSVVWLYLADELREFAVAGAEVLTGRLPHGMREELAAGADHRARCWRQRRVRELVGQAAGPWERAAAHAAVLPDAVLAEAVPDASERERLLAHRPRLAGAGGISDAVCEALNRLAPAQAEEEIQAHRALLGAELHTARTGERPKPRRHTTTGPERGRRHRAGPVRPHTPGGADATPSRAAPAAEAGASRRRWSLRRRRRGSEAPPTA</sequence>
<accession>A0A4Y3QT86</accession>
<protein>
    <submittedName>
        <fullName evidence="2">Uncharacterized protein</fullName>
    </submittedName>
</protein>
<dbReference type="Proteomes" id="UP000319210">
    <property type="component" value="Unassembled WGS sequence"/>
</dbReference>
<keyword evidence="3" id="KW-1185">Reference proteome</keyword>
<gene>
    <name evidence="2" type="ORF">SCA03_04280</name>
</gene>
<evidence type="ECO:0000256" key="1">
    <source>
        <dbReference type="SAM" id="MobiDB-lite"/>
    </source>
</evidence>
<feature type="region of interest" description="Disordered" evidence="1">
    <location>
        <begin position="244"/>
        <end position="317"/>
    </location>
</feature>
<feature type="compositionally biased region" description="Basic residues" evidence="1">
    <location>
        <begin position="298"/>
        <end position="309"/>
    </location>
</feature>
<proteinExistence type="predicted"/>
<feature type="compositionally biased region" description="Low complexity" evidence="1">
    <location>
        <begin position="281"/>
        <end position="296"/>
    </location>
</feature>
<dbReference type="AlphaFoldDB" id="A0A4Y3QT86"/>
<evidence type="ECO:0000313" key="3">
    <source>
        <dbReference type="Proteomes" id="UP000319210"/>
    </source>
</evidence>